<name>A0A8C4QQD3_EPTBU</name>
<dbReference type="Proteomes" id="UP000694388">
    <property type="component" value="Unplaced"/>
</dbReference>
<organism evidence="4 5">
    <name type="scientific">Eptatretus burgeri</name>
    <name type="common">Inshore hagfish</name>
    <dbReference type="NCBI Taxonomy" id="7764"/>
    <lineage>
        <taxon>Eukaryota</taxon>
        <taxon>Metazoa</taxon>
        <taxon>Chordata</taxon>
        <taxon>Craniata</taxon>
        <taxon>Vertebrata</taxon>
        <taxon>Cyclostomata</taxon>
        <taxon>Myxini</taxon>
        <taxon>Myxiniformes</taxon>
        <taxon>Myxinidae</taxon>
        <taxon>Eptatretinae</taxon>
        <taxon>Eptatretus</taxon>
    </lineage>
</organism>
<feature type="compositionally biased region" description="Low complexity" evidence="1">
    <location>
        <begin position="408"/>
        <end position="419"/>
    </location>
</feature>
<protein>
    <recommendedName>
        <fullName evidence="3">FAM171 C-terminal domain-containing protein</fullName>
    </recommendedName>
</protein>
<dbReference type="Ensembl" id="ENSEBUT00000019319.1">
    <property type="protein sequence ID" value="ENSEBUP00000018743.1"/>
    <property type="gene ID" value="ENSEBUG00000011691.1"/>
</dbReference>
<feature type="compositionally biased region" description="Basic and acidic residues" evidence="1">
    <location>
        <begin position="445"/>
        <end position="465"/>
    </location>
</feature>
<evidence type="ECO:0000313" key="5">
    <source>
        <dbReference type="Proteomes" id="UP000694388"/>
    </source>
</evidence>
<feature type="compositionally biased region" description="Basic and acidic residues" evidence="1">
    <location>
        <begin position="487"/>
        <end position="505"/>
    </location>
</feature>
<feature type="region of interest" description="Disordered" evidence="1">
    <location>
        <begin position="356"/>
        <end position="512"/>
    </location>
</feature>
<dbReference type="AlphaFoldDB" id="A0A8C4QQD3"/>
<evidence type="ECO:0000256" key="1">
    <source>
        <dbReference type="SAM" id="MobiDB-lite"/>
    </source>
</evidence>
<dbReference type="InterPro" id="IPR049175">
    <property type="entry name" value="FAM171_C"/>
</dbReference>
<feature type="domain" description="FAM171 C-terminal" evidence="3">
    <location>
        <begin position="268"/>
        <end position="510"/>
    </location>
</feature>
<feature type="compositionally biased region" description="Low complexity" evidence="1">
    <location>
        <begin position="366"/>
        <end position="376"/>
    </location>
</feature>
<reference evidence="4" key="1">
    <citation type="submission" date="2025-05" db="UniProtKB">
        <authorList>
            <consortium name="Ensembl"/>
        </authorList>
    </citation>
    <scope>IDENTIFICATION</scope>
</reference>
<dbReference type="PANTHER" id="PTHR31626:SF4">
    <property type="entry name" value="SUSHI DOMAIN-CONTAINING PROTEIN"/>
    <property type="match status" value="1"/>
</dbReference>
<dbReference type="PANTHER" id="PTHR31626">
    <property type="entry name" value="SUSHI DOMAIN-CONTAINING PROTEIN"/>
    <property type="match status" value="1"/>
</dbReference>
<dbReference type="Ensembl" id="ENSEBUT00000019306.1">
    <property type="protein sequence ID" value="ENSEBUP00000018730.1"/>
    <property type="gene ID" value="ENSEBUG00000011691.1"/>
</dbReference>
<proteinExistence type="predicted"/>
<sequence length="512" mass="55022">MTTHTMEGLTELHGVLLLAILVGTGLLLLIAACLLISLCRQWWLKRRKKRAKIVGSIALDSIMIDKATSISHINLLHIAATDRLLSRGTHPDCTAVRAGLSSARGSQDSLVKPERCSLPCASEKAPCCPPACGVLHNNATTLHRMPISHSQSSLSGPVPGMTSLSMDALSTPSDAQLPRYISAERIADTRSQQALFIPSQYMHLPGLLSLSGPNGIGEIGPGIVQQQHPGADGAGNHNLQGNSSDVSVPLILAQNVATGSEVSGLGEQPPQAWFISLAERNIVRHSCVDLQPDVEMRGMVDGAGSGGNVMWRGHSCPWGDRLGAPVEQEEEELEYEETKKNLEGGGVLYTQLVRESSGRISKSREGAASSTTSGGSPDDYDISMKKAQIEKGNEDEDEEDTENETSRSEPSSLSQASKSSSHHGNFEPHVDGGHSNGFHNQPNNCHRDSTNESDSHDNKTPKEGTEIGEASQPNDSAIKQKLGHLQVGEHGEVKKSPWQKREERPLIVFNMN</sequence>
<dbReference type="Pfam" id="PF20771">
    <property type="entry name" value="FAM171A1-2-B_C"/>
    <property type="match status" value="1"/>
</dbReference>
<evidence type="ECO:0000256" key="2">
    <source>
        <dbReference type="SAM" id="Phobius"/>
    </source>
</evidence>
<feature type="transmembrane region" description="Helical" evidence="2">
    <location>
        <begin position="12"/>
        <end position="39"/>
    </location>
</feature>
<feature type="compositionally biased region" description="Acidic residues" evidence="1">
    <location>
        <begin position="393"/>
        <end position="403"/>
    </location>
</feature>
<feature type="compositionally biased region" description="Basic and acidic residues" evidence="1">
    <location>
        <begin position="382"/>
        <end position="392"/>
    </location>
</feature>
<dbReference type="InterPro" id="IPR018890">
    <property type="entry name" value="FAM171"/>
</dbReference>
<evidence type="ECO:0000313" key="4">
    <source>
        <dbReference type="Ensembl" id="ENSEBUP00000018730.1"/>
    </source>
</evidence>
<evidence type="ECO:0000259" key="3">
    <source>
        <dbReference type="Pfam" id="PF20771"/>
    </source>
</evidence>
<keyword evidence="2" id="KW-0472">Membrane</keyword>
<accession>A0A8C4QQD3</accession>
<keyword evidence="2" id="KW-0812">Transmembrane</keyword>
<keyword evidence="5" id="KW-1185">Reference proteome</keyword>
<keyword evidence="2" id="KW-1133">Transmembrane helix</keyword>